<dbReference type="Proteomes" id="UP000308600">
    <property type="component" value="Unassembled WGS sequence"/>
</dbReference>
<protein>
    <submittedName>
        <fullName evidence="1">Uncharacterized protein</fullName>
    </submittedName>
</protein>
<proteinExistence type="predicted"/>
<name>A0ACD3A793_9AGAR</name>
<keyword evidence="2" id="KW-1185">Reference proteome</keyword>
<evidence type="ECO:0000313" key="1">
    <source>
        <dbReference type="EMBL" id="TFK61174.1"/>
    </source>
</evidence>
<gene>
    <name evidence="1" type="ORF">BDN72DRAFT_863810</name>
</gene>
<accession>A0ACD3A793</accession>
<organism evidence="1 2">
    <name type="scientific">Pluteus cervinus</name>
    <dbReference type="NCBI Taxonomy" id="181527"/>
    <lineage>
        <taxon>Eukaryota</taxon>
        <taxon>Fungi</taxon>
        <taxon>Dikarya</taxon>
        <taxon>Basidiomycota</taxon>
        <taxon>Agaricomycotina</taxon>
        <taxon>Agaricomycetes</taxon>
        <taxon>Agaricomycetidae</taxon>
        <taxon>Agaricales</taxon>
        <taxon>Pluteineae</taxon>
        <taxon>Pluteaceae</taxon>
        <taxon>Pluteus</taxon>
    </lineage>
</organism>
<sequence>MTLPDYCFLEPSANPLTPHPSLGFAYCGYSTVPAPLYGTEYEHSLHNDSYSGTQLHLFHQTPDGLYSQPDHAFGGSALSGLHAGGEVSPPCSIPAIHSDIFRGQSPRYIAPWITPRAVSPAYSSDSTTWSGTNEGSAPPSPFIALHQVPTPLQAESNGAGDALCSCGRREGDSKLKSRNYQVAEEDPLFHDVLGLLRKLITVKRVRRSYMCPVSAKGCKWDRSNRKSWKKDNFVKHLWSHVKRVSCSCVPCDACGQVLSSKGNLKRHKEDLHPSVTARWNGGSRHHSGEGTFG</sequence>
<reference evidence="1 2" key="1">
    <citation type="journal article" date="2019" name="Nat. Ecol. Evol.">
        <title>Megaphylogeny resolves global patterns of mushroom evolution.</title>
        <authorList>
            <person name="Varga T."/>
            <person name="Krizsan K."/>
            <person name="Foldi C."/>
            <person name="Dima B."/>
            <person name="Sanchez-Garcia M."/>
            <person name="Sanchez-Ramirez S."/>
            <person name="Szollosi G.J."/>
            <person name="Szarkandi J.G."/>
            <person name="Papp V."/>
            <person name="Albert L."/>
            <person name="Andreopoulos W."/>
            <person name="Angelini C."/>
            <person name="Antonin V."/>
            <person name="Barry K.W."/>
            <person name="Bougher N.L."/>
            <person name="Buchanan P."/>
            <person name="Buyck B."/>
            <person name="Bense V."/>
            <person name="Catcheside P."/>
            <person name="Chovatia M."/>
            <person name="Cooper J."/>
            <person name="Damon W."/>
            <person name="Desjardin D."/>
            <person name="Finy P."/>
            <person name="Geml J."/>
            <person name="Haridas S."/>
            <person name="Hughes K."/>
            <person name="Justo A."/>
            <person name="Karasinski D."/>
            <person name="Kautmanova I."/>
            <person name="Kiss B."/>
            <person name="Kocsube S."/>
            <person name="Kotiranta H."/>
            <person name="LaButti K.M."/>
            <person name="Lechner B.E."/>
            <person name="Liimatainen K."/>
            <person name="Lipzen A."/>
            <person name="Lukacs Z."/>
            <person name="Mihaltcheva S."/>
            <person name="Morgado L.N."/>
            <person name="Niskanen T."/>
            <person name="Noordeloos M.E."/>
            <person name="Ohm R.A."/>
            <person name="Ortiz-Santana B."/>
            <person name="Ovrebo C."/>
            <person name="Racz N."/>
            <person name="Riley R."/>
            <person name="Savchenko A."/>
            <person name="Shiryaev A."/>
            <person name="Soop K."/>
            <person name="Spirin V."/>
            <person name="Szebenyi C."/>
            <person name="Tomsovsky M."/>
            <person name="Tulloss R.E."/>
            <person name="Uehling J."/>
            <person name="Grigoriev I.V."/>
            <person name="Vagvolgyi C."/>
            <person name="Papp T."/>
            <person name="Martin F.M."/>
            <person name="Miettinen O."/>
            <person name="Hibbett D.S."/>
            <person name="Nagy L.G."/>
        </authorList>
    </citation>
    <scope>NUCLEOTIDE SEQUENCE [LARGE SCALE GENOMIC DNA]</scope>
    <source>
        <strain evidence="1 2">NL-1719</strain>
    </source>
</reference>
<dbReference type="EMBL" id="ML208687">
    <property type="protein sequence ID" value="TFK61174.1"/>
    <property type="molecule type" value="Genomic_DNA"/>
</dbReference>
<evidence type="ECO:0000313" key="2">
    <source>
        <dbReference type="Proteomes" id="UP000308600"/>
    </source>
</evidence>